<protein>
    <submittedName>
        <fullName evidence="7">ATP-binding cassette domain-containing protein</fullName>
    </submittedName>
</protein>
<evidence type="ECO:0000313" key="7">
    <source>
        <dbReference type="EMBL" id="MBN0989806.1"/>
    </source>
</evidence>
<evidence type="ECO:0000256" key="3">
    <source>
        <dbReference type="ARBA" id="ARBA00022840"/>
    </source>
</evidence>
<keyword evidence="3 7" id="KW-0067">ATP-binding</keyword>
<evidence type="ECO:0000256" key="4">
    <source>
        <dbReference type="SAM" id="Coils"/>
    </source>
</evidence>
<organism evidence="7 8">
    <name type="scientific">Amphritea pacifica</name>
    <dbReference type="NCBI Taxonomy" id="2811233"/>
    <lineage>
        <taxon>Bacteria</taxon>
        <taxon>Pseudomonadati</taxon>
        <taxon>Pseudomonadota</taxon>
        <taxon>Gammaproteobacteria</taxon>
        <taxon>Oceanospirillales</taxon>
        <taxon>Oceanospirillaceae</taxon>
        <taxon>Amphritea</taxon>
    </lineage>
</organism>
<dbReference type="PROSITE" id="PS00211">
    <property type="entry name" value="ABC_TRANSPORTER_1"/>
    <property type="match status" value="1"/>
</dbReference>
<dbReference type="Pfam" id="PF00005">
    <property type="entry name" value="ABC_tran"/>
    <property type="match status" value="2"/>
</dbReference>
<dbReference type="InterPro" id="IPR003439">
    <property type="entry name" value="ABC_transporter-like_ATP-bd"/>
</dbReference>
<dbReference type="GO" id="GO:0005524">
    <property type="term" value="F:ATP binding"/>
    <property type="evidence" value="ECO:0007669"/>
    <property type="project" value="UniProtKB-KW"/>
</dbReference>
<dbReference type="InterPro" id="IPR032781">
    <property type="entry name" value="ABC_tran_Xtn"/>
</dbReference>
<dbReference type="InterPro" id="IPR017871">
    <property type="entry name" value="ABC_transporter-like_CS"/>
</dbReference>
<evidence type="ECO:0000313" key="8">
    <source>
        <dbReference type="Proteomes" id="UP000760472"/>
    </source>
</evidence>
<dbReference type="Gene3D" id="3.40.50.300">
    <property type="entry name" value="P-loop containing nucleotide triphosphate hydrolases"/>
    <property type="match status" value="2"/>
</dbReference>
<dbReference type="RefSeq" id="WP_205214477.1">
    <property type="nucleotide sequence ID" value="NZ_JAFFZP010000054.1"/>
</dbReference>
<feature type="coiled-coil region" evidence="4">
    <location>
        <begin position="557"/>
        <end position="633"/>
    </location>
</feature>
<keyword evidence="8" id="KW-1185">Reference proteome</keyword>
<dbReference type="InterPro" id="IPR050611">
    <property type="entry name" value="ABCF"/>
</dbReference>
<dbReference type="SMART" id="SM00382">
    <property type="entry name" value="AAA"/>
    <property type="match status" value="2"/>
</dbReference>
<dbReference type="CDD" id="cd03221">
    <property type="entry name" value="ABCF_EF-3"/>
    <property type="match status" value="2"/>
</dbReference>
<evidence type="ECO:0000256" key="5">
    <source>
        <dbReference type="SAM" id="MobiDB-lite"/>
    </source>
</evidence>
<comment type="caution">
    <text evidence="7">The sequence shown here is derived from an EMBL/GenBank/DDBJ whole genome shotgun (WGS) entry which is preliminary data.</text>
</comment>
<evidence type="ECO:0000256" key="2">
    <source>
        <dbReference type="ARBA" id="ARBA00022741"/>
    </source>
</evidence>
<dbReference type="Pfam" id="PF12848">
    <property type="entry name" value="ABC_tran_Xtn"/>
    <property type="match status" value="1"/>
</dbReference>
<dbReference type="SUPFAM" id="SSF52540">
    <property type="entry name" value="P-loop containing nucleoside triphosphate hydrolases"/>
    <property type="match status" value="2"/>
</dbReference>
<reference evidence="7 8" key="1">
    <citation type="submission" date="2021-02" db="EMBL/GenBank/DDBJ databases">
        <title>A novel species of genus Amphritea isolated from a fishpond in China.</title>
        <authorList>
            <person name="Lu H."/>
        </authorList>
    </citation>
    <scope>NUCLEOTIDE SEQUENCE [LARGE SCALE GENOMIC DNA]</scope>
    <source>
        <strain evidence="7 8">RP18W</strain>
    </source>
</reference>
<proteinExistence type="predicted"/>
<keyword evidence="4" id="KW-0175">Coiled coil</keyword>
<dbReference type="PANTHER" id="PTHR19211:SF14">
    <property type="entry name" value="ATP-BINDING CASSETTE SUB-FAMILY F MEMBER 1"/>
    <property type="match status" value="1"/>
</dbReference>
<dbReference type="PROSITE" id="PS50893">
    <property type="entry name" value="ABC_TRANSPORTER_2"/>
    <property type="match status" value="2"/>
</dbReference>
<gene>
    <name evidence="7" type="ORF">JW498_20795</name>
</gene>
<evidence type="ECO:0000256" key="1">
    <source>
        <dbReference type="ARBA" id="ARBA00022737"/>
    </source>
</evidence>
<accession>A0ABS2WDL7</accession>
<dbReference type="PANTHER" id="PTHR19211">
    <property type="entry name" value="ATP-BINDING TRANSPORT PROTEIN-RELATED"/>
    <property type="match status" value="1"/>
</dbReference>
<dbReference type="EMBL" id="JAFFZP010000054">
    <property type="protein sequence ID" value="MBN0989806.1"/>
    <property type="molecule type" value="Genomic_DNA"/>
</dbReference>
<dbReference type="InterPro" id="IPR027417">
    <property type="entry name" value="P-loop_NTPase"/>
</dbReference>
<name>A0ABS2WDL7_9GAMM</name>
<feature type="region of interest" description="Disordered" evidence="5">
    <location>
        <begin position="534"/>
        <end position="554"/>
    </location>
</feature>
<keyword evidence="2" id="KW-0547">Nucleotide-binding</keyword>
<dbReference type="InterPro" id="IPR003593">
    <property type="entry name" value="AAA+_ATPase"/>
</dbReference>
<feature type="domain" description="ABC transporter" evidence="6">
    <location>
        <begin position="310"/>
        <end position="526"/>
    </location>
</feature>
<feature type="domain" description="ABC transporter" evidence="6">
    <location>
        <begin position="2"/>
        <end position="246"/>
    </location>
</feature>
<dbReference type="Proteomes" id="UP000760472">
    <property type="component" value="Unassembled WGS sequence"/>
</dbReference>
<sequence>MIQLNQLSLQRGPLRLLDRAQLTIHANQKVGIVGANGVGKSSLFKLILGQLQPDEGDLQLPGNLTIAHMAQEVADSDQRAIDYVLDGDQRLRAIQQALTEAEHSDNHHRIGELHAQLDAINGYSAEARGHQLLSGLSFAPRDAERPVNTFSGGWRIRLNLAQALMSHSDILLLDEPTNHLDLDATIWLEQWLRNYQGTLLLISHDRDFLDAVSTHIVHMHQQKTELYKGGYSDFEKRRAERLAQQQSQFEKQQVRIAEIESFVRRFKAKATKAKQAQSRVKELERMELIAPAHVDSPFSFTFQSSDKISFPLMSLNHCQLGYSQPILSDVKLTLSPGDRIGLLGPNGAGKSTLIKTLTRDLPLIDGLYQAGEHLKIGYFAQHQLEALNLEASPALHIQRISPKASDQEIRNYLGSFDFNGDRALEPVKRFSGGEKARVALALIAWQRPNLLLLDEPTNHLDLEVRHALTLALQNFDGALILVSHDRHLLRNTVDQFLLVANGQVSPFNGDMDDYQQWLTAQRRTQNQIIEEPKENRSLSAAEKKEQKRLDAERRNALRPLRKAIEKLEADLDNVTQTLQQIETTLADVSLYEESNKEQLKQQLQRQGELQQKADAIESEWMEKVEQLEQLESETAI</sequence>
<evidence type="ECO:0000259" key="6">
    <source>
        <dbReference type="PROSITE" id="PS50893"/>
    </source>
</evidence>
<keyword evidence="1" id="KW-0677">Repeat</keyword>